<dbReference type="GO" id="GO:0005634">
    <property type="term" value="C:nucleus"/>
    <property type="evidence" value="ECO:0007669"/>
    <property type="project" value="UniProtKB-SubCell"/>
</dbReference>
<dbReference type="InterPro" id="IPR051000">
    <property type="entry name" value="Homeobox_DNA-bind_prot"/>
</dbReference>
<keyword evidence="1 3" id="KW-0238">DNA-binding</keyword>
<feature type="non-terminal residue" evidence="7">
    <location>
        <position position="310"/>
    </location>
</feature>
<dbReference type="PANTHER" id="PTHR24324">
    <property type="entry name" value="HOMEOBOX PROTEIN HHEX"/>
    <property type="match status" value="1"/>
</dbReference>
<evidence type="ECO:0000256" key="3">
    <source>
        <dbReference type="PROSITE-ProRule" id="PRU00108"/>
    </source>
</evidence>
<feature type="domain" description="Homeobox" evidence="6">
    <location>
        <begin position="12"/>
        <end position="73"/>
    </location>
</feature>
<dbReference type="SUPFAM" id="SSF46689">
    <property type="entry name" value="Homeodomain-like"/>
    <property type="match status" value="1"/>
</dbReference>
<evidence type="ECO:0000256" key="5">
    <source>
        <dbReference type="SAM" id="MobiDB-lite"/>
    </source>
</evidence>
<evidence type="ECO:0000256" key="4">
    <source>
        <dbReference type="RuleBase" id="RU000682"/>
    </source>
</evidence>
<dbReference type="EMBL" id="CAJVPV010010033">
    <property type="protein sequence ID" value="CAG8647260.1"/>
    <property type="molecule type" value="Genomic_DNA"/>
</dbReference>
<comment type="subcellular location">
    <subcellularLocation>
        <location evidence="3 4">Nucleus</location>
    </subcellularLocation>
</comment>
<dbReference type="GO" id="GO:0000978">
    <property type="term" value="F:RNA polymerase II cis-regulatory region sequence-specific DNA binding"/>
    <property type="evidence" value="ECO:0007669"/>
    <property type="project" value="TreeGrafter"/>
</dbReference>
<gene>
    <name evidence="7" type="ORF">AMORRO_LOCUS9790</name>
</gene>
<reference evidence="7" key="1">
    <citation type="submission" date="2021-06" db="EMBL/GenBank/DDBJ databases">
        <authorList>
            <person name="Kallberg Y."/>
            <person name="Tangrot J."/>
            <person name="Rosling A."/>
        </authorList>
    </citation>
    <scope>NUCLEOTIDE SEQUENCE</scope>
    <source>
        <strain evidence="7">CL551</strain>
    </source>
</reference>
<dbReference type="InterPro" id="IPR001356">
    <property type="entry name" value="HD"/>
</dbReference>
<organism evidence="7 8">
    <name type="scientific">Acaulospora morrowiae</name>
    <dbReference type="NCBI Taxonomy" id="94023"/>
    <lineage>
        <taxon>Eukaryota</taxon>
        <taxon>Fungi</taxon>
        <taxon>Fungi incertae sedis</taxon>
        <taxon>Mucoromycota</taxon>
        <taxon>Glomeromycotina</taxon>
        <taxon>Glomeromycetes</taxon>
        <taxon>Diversisporales</taxon>
        <taxon>Acaulosporaceae</taxon>
        <taxon>Acaulospora</taxon>
    </lineage>
</organism>
<comment type="caution">
    <text evidence="7">The sequence shown here is derived from an EMBL/GenBank/DDBJ whole genome shotgun (WGS) entry which is preliminary data.</text>
</comment>
<accession>A0A9N9H238</accession>
<dbReference type="Pfam" id="PF00046">
    <property type="entry name" value="Homeodomain"/>
    <property type="match status" value="1"/>
</dbReference>
<dbReference type="CDD" id="cd00086">
    <property type="entry name" value="homeodomain"/>
    <property type="match status" value="1"/>
</dbReference>
<proteinExistence type="predicted"/>
<name>A0A9N9H238_9GLOM</name>
<keyword evidence="2 3" id="KW-0371">Homeobox</keyword>
<dbReference type="PROSITE" id="PS50071">
    <property type="entry name" value="HOMEOBOX_2"/>
    <property type="match status" value="1"/>
</dbReference>
<feature type="DNA-binding region" description="Homeobox" evidence="3">
    <location>
        <begin position="14"/>
        <end position="74"/>
    </location>
</feature>
<protein>
    <submittedName>
        <fullName evidence="7">12560_t:CDS:1</fullName>
    </submittedName>
</protein>
<evidence type="ECO:0000313" key="8">
    <source>
        <dbReference type="Proteomes" id="UP000789342"/>
    </source>
</evidence>
<keyword evidence="3 4" id="KW-0539">Nucleus</keyword>
<dbReference type="SMART" id="SM00389">
    <property type="entry name" value="HOX"/>
    <property type="match status" value="1"/>
</dbReference>
<dbReference type="Proteomes" id="UP000789342">
    <property type="component" value="Unassembled WGS sequence"/>
</dbReference>
<sequence>MSNVNCVSLCNTNTQQQRHRTTPAQVQYLEDYFTNTDDFPDSNEREKISIRLKMPSKSVHIWFQNRRAKRKNEEKTRQEQEVIRFSRVNPTPSTTSSISSVSRNHVQYNKSTSSARQAITPNRQLSRQPQQLGPRQNSTQDAVIHQRSLYSLSGVACKPHPLVEASSHSQSAQGGRLPPLRNVTSDDKIRPDIRIGEVIALPPLSVILSNRFQNCTCGVNSNLHVSQPFSHNLGSVSQNPSRYPLHLNPLYPVNASSSLMCSHMHQFHHRRSFHCQPSTCLSVSCMTSHSNTAMNVLEEMRKEAKKDKAV</sequence>
<keyword evidence="8" id="KW-1185">Reference proteome</keyword>
<dbReference type="GO" id="GO:0006357">
    <property type="term" value="P:regulation of transcription by RNA polymerase II"/>
    <property type="evidence" value="ECO:0007669"/>
    <property type="project" value="TreeGrafter"/>
</dbReference>
<evidence type="ECO:0000313" key="7">
    <source>
        <dbReference type="EMBL" id="CAG8647260.1"/>
    </source>
</evidence>
<dbReference type="AlphaFoldDB" id="A0A9N9H238"/>
<feature type="region of interest" description="Disordered" evidence="5">
    <location>
        <begin position="87"/>
        <end position="140"/>
    </location>
</feature>
<dbReference type="GO" id="GO:0030154">
    <property type="term" value="P:cell differentiation"/>
    <property type="evidence" value="ECO:0007669"/>
    <property type="project" value="TreeGrafter"/>
</dbReference>
<dbReference type="Gene3D" id="1.10.10.60">
    <property type="entry name" value="Homeodomain-like"/>
    <property type="match status" value="1"/>
</dbReference>
<feature type="compositionally biased region" description="Low complexity" evidence="5">
    <location>
        <begin position="90"/>
        <end position="102"/>
    </location>
</feature>
<evidence type="ECO:0000256" key="1">
    <source>
        <dbReference type="ARBA" id="ARBA00023125"/>
    </source>
</evidence>
<dbReference type="OrthoDB" id="6159439at2759"/>
<dbReference type="PANTHER" id="PTHR24324:SF9">
    <property type="entry name" value="HOMEOBOX DOMAIN-CONTAINING PROTEIN"/>
    <property type="match status" value="1"/>
</dbReference>
<dbReference type="InterPro" id="IPR009057">
    <property type="entry name" value="Homeodomain-like_sf"/>
</dbReference>
<feature type="compositionally biased region" description="Polar residues" evidence="5">
    <location>
        <begin position="103"/>
        <end position="140"/>
    </location>
</feature>
<evidence type="ECO:0000256" key="2">
    <source>
        <dbReference type="ARBA" id="ARBA00023155"/>
    </source>
</evidence>
<evidence type="ECO:0000259" key="6">
    <source>
        <dbReference type="PROSITE" id="PS50071"/>
    </source>
</evidence>